<proteinExistence type="predicted"/>
<dbReference type="Proteomes" id="UP000184388">
    <property type="component" value="Unassembled WGS sequence"/>
</dbReference>
<name>A0A9X8MSV6_9ACTN</name>
<evidence type="ECO:0000256" key="1">
    <source>
        <dbReference type="SAM" id="MobiDB-lite"/>
    </source>
</evidence>
<protein>
    <submittedName>
        <fullName evidence="2">Uncharacterized protein</fullName>
    </submittedName>
</protein>
<reference evidence="3" key="1">
    <citation type="submission" date="2016-11" db="EMBL/GenBank/DDBJ databases">
        <authorList>
            <person name="Jaros S."/>
            <person name="Januszkiewicz K."/>
            <person name="Wedrychowicz H."/>
        </authorList>
    </citation>
    <scope>NUCLEOTIDE SEQUENCE [LARGE SCALE GENOMIC DNA]</scope>
    <source>
        <strain evidence="3">CGMCC 4.3555</strain>
    </source>
</reference>
<dbReference type="EMBL" id="FRBK01000005">
    <property type="protein sequence ID" value="SHL67533.1"/>
    <property type="molecule type" value="Genomic_DNA"/>
</dbReference>
<evidence type="ECO:0000313" key="2">
    <source>
        <dbReference type="EMBL" id="SHL67533.1"/>
    </source>
</evidence>
<dbReference type="AlphaFoldDB" id="A0A9X8MSV6"/>
<accession>A0A9X8MSV6</accession>
<feature type="region of interest" description="Disordered" evidence="1">
    <location>
        <begin position="1"/>
        <end position="47"/>
    </location>
</feature>
<organism evidence="2 3">
    <name type="scientific">Streptomyces yunnanensis</name>
    <dbReference type="NCBI Taxonomy" id="156453"/>
    <lineage>
        <taxon>Bacteria</taxon>
        <taxon>Bacillati</taxon>
        <taxon>Actinomycetota</taxon>
        <taxon>Actinomycetes</taxon>
        <taxon>Kitasatosporales</taxon>
        <taxon>Streptomycetaceae</taxon>
        <taxon>Streptomyces</taxon>
    </lineage>
</organism>
<feature type="compositionally biased region" description="Low complexity" evidence="1">
    <location>
        <begin position="1"/>
        <end position="15"/>
    </location>
</feature>
<comment type="caution">
    <text evidence="2">The sequence shown here is derived from an EMBL/GenBank/DDBJ whole genome shotgun (WGS) entry which is preliminary data.</text>
</comment>
<sequence>MPMLTPGEGEAAAGPCALTLVPSPPSAHQRSGFSVLTPKTVPSGEAA</sequence>
<gene>
    <name evidence="2" type="ORF">SAMN05216268_105440</name>
</gene>
<evidence type="ECO:0000313" key="3">
    <source>
        <dbReference type="Proteomes" id="UP000184388"/>
    </source>
</evidence>